<feature type="transmembrane region" description="Helical" evidence="1">
    <location>
        <begin position="120"/>
        <end position="142"/>
    </location>
</feature>
<organism evidence="2 3">
    <name type="scientific">Chitinophaga hostae</name>
    <dbReference type="NCBI Taxonomy" id="2831022"/>
    <lineage>
        <taxon>Bacteria</taxon>
        <taxon>Pseudomonadati</taxon>
        <taxon>Bacteroidota</taxon>
        <taxon>Chitinophagia</taxon>
        <taxon>Chitinophagales</taxon>
        <taxon>Chitinophagaceae</taxon>
        <taxon>Chitinophaga</taxon>
    </lineage>
</organism>
<evidence type="ECO:0000256" key="1">
    <source>
        <dbReference type="SAM" id="Phobius"/>
    </source>
</evidence>
<evidence type="ECO:0000313" key="3">
    <source>
        <dbReference type="Proteomes" id="UP000676386"/>
    </source>
</evidence>
<feature type="transmembrane region" description="Helical" evidence="1">
    <location>
        <begin position="86"/>
        <end position="108"/>
    </location>
</feature>
<feature type="transmembrane region" description="Helical" evidence="1">
    <location>
        <begin position="12"/>
        <end position="31"/>
    </location>
</feature>
<dbReference type="Proteomes" id="UP000676386">
    <property type="component" value="Unassembled WGS sequence"/>
</dbReference>
<proteinExistence type="predicted"/>
<dbReference type="EMBL" id="JAGTXB010000018">
    <property type="protein sequence ID" value="MBS0030884.1"/>
    <property type="molecule type" value="Genomic_DNA"/>
</dbReference>
<feature type="transmembrane region" description="Helical" evidence="1">
    <location>
        <begin position="43"/>
        <end position="66"/>
    </location>
</feature>
<keyword evidence="3" id="KW-1185">Reference proteome</keyword>
<keyword evidence="1" id="KW-1133">Transmembrane helix</keyword>
<keyword evidence="1" id="KW-0472">Membrane</keyword>
<keyword evidence="1" id="KW-0812">Transmembrane</keyword>
<reference evidence="2 3" key="1">
    <citation type="submission" date="2021-04" db="EMBL/GenBank/DDBJ databases">
        <title>Chitinophaga sp. nov., isolated from the rhizosphere soil.</title>
        <authorList>
            <person name="He S."/>
        </authorList>
    </citation>
    <scope>NUCLEOTIDE SEQUENCE [LARGE SCALE GENOMIC DNA]</scope>
    <source>
        <strain evidence="2 3">2R12</strain>
    </source>
</reference>
<name>A0ABS5J6S9_9BACT</name>
<protein>
    <recommendedName>
        <fullName evidence="4">Cytochrome C and Quinol oxidase polypeptide I</fullName>
    </recommendedName>
</protein>
<sequence length="154" mass="17350">MHQTLLILHSINRWLVLTSLIYAISMAWTGLRSGSVFSGYNNMVRHITTTIAHVQLLLGLYLYMISPVVKFNVANVGTTDFVSEHTFFRLIHIASMVIAVVLITIGSAKAKRATSDGQKFRTILVWFAVALLIILVAIPWPFSPLVNRPYFRSF</sequence>
<evidence type="ECO:0000313" key="2">
    <source>
        <dbReference type="EMBL" id="MBS0030884.1"/>
    </source>
</evidence>
<evidence type="ECO:0008006" key="4">
    <source>
        <dbReference type="Google" id="ProtNLM"/>
    </source>
</evidence>
<gene>
    <name evidence="2" type="ORF">KE626_26395</name>
</gene>
<comment type="caution">
    <text evidence="2">The sequence shown here is derived from an EMBL/GenBank/DDBJ whole genome shotgun (WGS) entry which is preliminary data.</text>
</comment>
<accession>A0ABS5J6S9</accession>